<keyword evidence="1" id="KW-0678">Repressor</keyword>
<evidence type="ECO:0000256" key="2">
    <source>
        <dbReference type="ARBA" id="ARBA00023015"/>
    </source>
</evidence>
<keyword evidence="2" id="KW-0805">Transcription regulation</keyword>
<evidence type="ECO:0000313" key="7">
    <source>
        <dbReference type="Proteomes" id="UP000824239"/>
    </source>
</evidence>
<name>A0A9D1DIG3_9FIRM</name>
<dbReference type="PANTHER" id="PTHR30146">
    <property type="entry name" value="LACI-RELATED TRANSCRIPTIONAL REPRESSOR"/>
    <property type="match status" value="1"/>
</dbReference>
<accession>A0A9D1DIG3</accession>
<reference evidence="6" key="2">
    <citation type="journal article" date="2021" name="PeerJ">
        <title>Extensive microbial diversity within the chicken gut microbiome revealed by metagenomics and culture.</title>
        <authorList>
            <person name="Gilroy R."/>
            <person name="Ravi A."/>
            <person name="Getino M."/>
            <person name="Pursley I."/>
            <person name="Horton D.L."/>
            <person name="Alikhan N.F."/>
            <person name="Baker D."/>
            <person name="Gharbi K."/>
            <person name="Hall N."/>
            <person name="Watson M."/>
            <person name="Adriaenssens E.M."/>
            <person name="Foster-Nyarko E."/>
            <person name="Jarju S."/>
            <person name="Secka A."/>
            <person name="Antonio M."/>
            <person name="Oren A."/>
            <person name="Chaudhuri R.R."/>
            <person name="La Ragione R."/>
            <person name="Hildebrand F."/>
            <person name="Pallen M.J."/>
        </authorList>
    </citation>
    <scope>NUCLEOTIDE SEQUENCE</scope>
    <source>
        <strain evidence="6">ChiBcec15-4380</strain>
    </source>
</reference>
<dbReference type="PANTHER" id="PTHR30146:SF148">
    <property type="entry name" value="HTH-TYPE TRANSCRIPTIONAL REPRESSOR PURR-RELATED"/>
    <property type="match status" value="1"/>
</dbReference>
<evidence type="ECO:0000259" key="5">
    <source>
        <dbReference type="PROSITE" id="PS50932"/>
    </source>
</evidence>
<dbReference type="SUPFAM" id="SSF47413">
    <property type="entry name" value="lambda repressor-like DNA-binding domains"/>
    <property type="match status" value="1"/>
</dbReference>
<dbReference type="CDD" id="cd06267">
    <property type="entry name" value="PBP1_LacI_sugar_binding-like"/>
    <property type="match status" value="1"/>
</dbReference>
<feature type="domain" description="HTH lacI-type" evidence="5">
    <location>
        <begin position="2"/>
        <end position="55"/>
    </location>
</feature>
<dbReference type="AlphaFoldDB" id="A0A9D1DIG3"/>
<dbReference type="Proteomes" id="UP000824239">
    <property type="component" value="Unassembled WGS sequence"/>
</dbReference>
<dbReference type="Gene3D" id="1.10.260.40">
    <property type="entry name" value="lambda repressor-like DNA-binding domains"/>
    <property type="match status" value="1"/>
</dbReference>
<dbReference type="GO" id="GO:0003700">
    <property type="term" value="F:DNA-binding transcription factor activity"/>
    <property type="evidence" value="ECO:0007669"/>
    <property type="project" value="TreeGrafter"/>
</dbReference>
<evidence type="ECO:0000256" key="3">
    <source>
        <dbReference type="ARBA" id="ARBA00023125"/>
    </source>
</evidence>
<evidence type="ECO:0000313" key="6">
    <source>
        <dbReference type="EMBL" id="HIR51199.1"/>
    </source>
</evidence>
<sequence>MATIKDVARMAGVSISTVSKYLNGGNVRPENQEPIRKAIAALDYRANPHARGLKTQRSGTVGVLLPTLSAPFFGTILGTLDRALRANGYHMVISCYGSLHGLERDYLRFLLNTGVDGLIYFPENLSKEEFQELTGSRPMPVVQVDRVIPGVDTDVVLADNTGATYEAVCYLIRQGHRRIALLTGSNVIFTARERLVGYLRALSDYEIPYDETLIRSGDMVVATGYQGLQSLLALPDPPTAILCTNYDIALGAITAARDTGLHPPGDIAIFGYDCEEIFSMMTPSLPVVMQPEEEIGTLAGQYLLERLSGFAGPPRCTRLANKIIY</sequence>
<dbReference type="InterPro" id="IPR001761">
    <property type="entry name" value="Peripla_BP/Lac1_sug-bd_dom"/>
</dbReference>
<dbReference type="InterPro" id="IPR000843">
    <property type="entry name" value="HTH_LacI"/>
</dbReference>
<dbReference type="Pfam" id="PF00532">
    <property type="entry name" value="Peripla_BP_1"/>
    <property type="match status" value="1"/>
</dbReference>
<protein>
    <submittedName>
        <fullName evidence="6">LacI family DNA-binding transcriptional regulator</fullName>
    </submittedName>
</protein>
<evidence type="ECO:0000256" key="1">
    <source>
        <dbReference type="ARBA" id="ARBA00022491"/>
    </source>
</evidence>
<dbReference type="SUPFAM" id="SSF53822">
    <property type="entry name" value="Periplasmic binding protein-like I"/>
    <property type="match status" value="1"/>
</dbReference>
<dbReference type="GO" id="GO:0000976">
    <property type="term" value="F:transcription cis-regulatory region binding"/>
    <property type="evidence" value="ECO:0007669"/>
    <property type="project" value="TreeGrafter"/>
</dbReference>
<dbReference type="CDD" id="cd01392">
    <property type="entry name" value="HTH_LacI"/>
    <property type="match status" value="1"/>
</dbReference>
<dbReference type="PROSITE" id="PS50932">
    <property type="entry name" value="HTH_LACI_2"/>
    <property type="match status" value="1"/>
</dbReference>
<gene>
    <name evidence="6" type="ORF">IAA53_07925</name>
</gene>
<dbReference type="InterPro" id="IPR028082">
    <property type="entry name" value="Peripla_BP_I"/>
</dbReference>
<dbReference type="Pfam" id="PF00356">
    <property type="entry name" value="LacI"/>
    <property type="match status" value="1"/>
</dbReference>
<dbReference type="PROSITE" id="PS00356">
    <property type="entry name" value="HTH_LACI_1"/>
    <property type="match status" value="1"/>
</dbReference>
<dbReference type="PRINTS" id="PR00036">
    <property type="entry name" value="HTHLACI"/>
</dbReference>
<comment type="caution">
    <text evidence="6">The sequence shown here is derived from an EMBL/GenBank/DDBJ whole genome shotgun (WGS) entry which is preliminary data.</text>
</comment>
<keyword evidence="4" id="KW-0804">Transcription</keyword>
<proteinExistence type="predicted"/>
<dbReference type="EMBL" id="DVHE01000059">
    <property type="protein sequence ID" value="HIR51199.1"/>
    <property type="molecule type" value="Genomic_DNA"/>
</dbReference>
<reference evidence="6" key="1">
    <citation type="submission" date="2020-10" db="EMBL/GenBank/DDBJ databases">
        <authorList>
            <person name="Gilroy R."/>
        </authorList>
    </citation>
    <scope>NUCLEOTIDE SEQUENCE</scope>
    <source>
        <strain evidence="6">ChiBcec15-4380</strain>
    </source>
</reference>
<evidence type="ECO:0000256" key="4">
    <source>
        <dbReference type="ARBA" id="ARBA00023163"/>
    </source>
</evidence>
<keyword evidence="3 6" id="KW-0238">DNA-binding</keyword>
<organism evidence="6 7">
    <name type="scientific">Candidatus Avoscillospira avicola</name>
    <dbReference type="NCBI Taxonomy" id="2840706"/>
    <lineage>
        <taxon>Bacteria</taxon>
        <taxon>Bacillati</taxon>
        <taxon>Bacillota</taxon>
        <taxon>Clostridia</taxon>
        <taxon>Eubacteriales</taxon>
        <taxon>Oscillospiraceae</taxon>
        <taxon>Oscillospiraceae incertae sedis</taxon>
        <taxon>Candidatus Avoscillospira</taxon>
    </lineage>
</organism>
<dbReference type="Gene3D" id="3.40.50.2300">
    <property type="match status" value="2"/>
</dbReference>
<dbReference type="SMART" id="SM00354">
    <property type="entry name" value="HTH_LACI"/>
    <property type="match status" value="1"/>
</dbReference>
<dbReference type="InterPro" id="IPR010982">
    <property type="entry name" value="Lambda_DNA-bd_dom_sf"/>
</dbReference>